<dbReference type="InterPro" id="IPR039426">
    <property type="entry name" value="TonB-dep_rcpt-like"/>
</dbReference>
<gene>
    <name evidence="9" type="ORF">SAMN05661044_00817</name>
</gene>
<dbReference type="Gene3D" id="2.40.170.20">
    <property type="entry name" value="TonB-dependent receptor, beta-barrel domain"/>
    <property type="match status" value="1"/>
</dbReference>
<dbReference type="GO" id="GO:0009279">
    <property type="term" value="C:cell outer membrane"/>
    <property type="evidence" value="ECO:0007669"/>
    <property type="project" value="UniProtKB-SubCell"/>
</dbReference>
<dbReference type="InterPro" id="IPR036942">
    <property type="entry name" value="Beta-barrel_TonB_sf"/>
</dbReference>
<dbReference type="InterPro" id="IPR037066">
    <property type="entry name" value="Plug_dom_sf"/>
</dbReference>
<dbReference type="InterPro" id="IPR012910">
    <property type="entry name" value="Plug_dom"/>
</dbReference>
<evidence type="ECO:0000256" key="6">
    <source>
        <dbReference type="ARBA" id="ARBA00023136"/>
    </source>
</evidence>
<keyword evidence="10" id="KW-1185">Reference proteome</keyword>
<comment type="subcellular location">
    <subcellularLocation>
        <location evidence="1">Cell outer membrane</location>
        <topology evidence="1">Multi-pass membrane protein</topology>
    </subcellularLocation>
</comment>
<keyword evidence="9" id="KW-0675">Receptor</keyword>
<dbReference type="PANTHER" id="PTHR30069">
    <property type="entry name" value="TONB-DEPENDENT OUTER MEMBRANE RECEPTOR"/>
    <property type="match status" value="1"/>
</dbReference>
<keyword evidence="7" id="KW-0998">Cell outer membrane</keyword>
<feature type="domain" description="TonB-dependent receptor plug" evidence="8">
    <location>
        <begin position="17"/>
        <end position="111"/>
    </location>
</feature>
<dbReference type="AlphaFoldDB" id="A0A1H7IS79"/>
<organism evidence="9 10">
    <name type="scientific">Olivibacter domesticus</name>
    <name type="common">Pseudosphingobacterium domesticum</name>
    <dbReference type="NCBI Taxonomy" id="407022"/>
    <lineage>
        <taxon>Bacteria</taxon>
        <taxon>Pseudomonadati</taxon>
        <taxon>Bacteroidota</taxon>
        <taxon>Sphingobacteriia</taxon>
        <taxon>Sphingobacteriales</taxon>
        <taxon>Sphingobacteriaceae</taxon>
        <taxon>Olivibacter</taxon>
    </lineage>
</organism>
<dbReference type="Proteomes" id="UP000199421">
    <property type="component" value="Unassembled WGS sequence"/>
</dbReference>
<evidence type="ECO:0000256" key="5">
    <source>
        <dbReference type="ARBA" id="ARBA00022729"/>
    </source>
</evidence>
<dbReference type="EMBL" id="FOAF01000001">
    <property type="protein sequence ID" value="SEK65343.1"/>
    <property type="molecule type" value="Genomic_DNA"/>
</dbReference>
<sequence>MDTVTVSSLKNSLVLRSTTPLQLLSKKQLQQLNSLSVADATRFLSGVQLKDYGGIGGLKTINIRSMGSNQTQIFLDGIAIGNAQNGQVDLGKFSLENVDEIALYNGDTQTLLQPAKSYSSASSMYLTSNTPTFENGETRKFRAGIKTGSFGLINPSFLFQKQINQYLTASISTEYLNAHGHYKFRLTDANYDTTARRENADIDAFRIESILNGKIKGGAWQTHLYFYHSGRGLPDAVIENRLKPTSPELGQRQKDRNIFIQSSLTKQFSRYSYTLKLKYANDYVFYSNPNIIKLEGPLKNNYHQQEGYASFANQYLITPEWTVALSSDWQWNKLNADLYNFSYPTRFTTLVSAATKYQTERFTLQSSLLATFVQDKTKYYQSPDDKHEITPAVSLSWQPFEYPTFRIRSFYKNIFRMPTFNDLYYTEIGSTLLDPEYTEQFDFGFTYAKTYHSALKFVSLQTDAYYNIVKNKIIATPASNQFRWTMYNLDRVQIKGVDVVIRSGWNVANCLNLDVGINYTFQEALNATTINGKMTYNKGEQIPYIPRHSGSFILQANINSLFLNYSFIYTGERYSQAENITANYLQPWYTHDLSIGKDFSLLKQGKMRVMTELNNLLNQPYEVVRNFPMPGRNYRLRATIDF</sequence>
<dbReference type="PANTHER" id="PTHR30069:SF29">
    <property type="entry name" value="HEMOGLOBIN AND HEMOGLOBIN-HAPTOGLOBIN-BINDING PROTEIN 1-RELATED"/>
    <property type="match status" value="1"/>
</dbReference>
<dbReference type="SUPFAM" id="SSF56935">
    <property type="entry name" value="Porins"/>
    <property type="match status" value="1"/>
</dbReference>
<proteinExistence type="predicted"/>
<keyword evidence="6" id="KW-0472">Membrane</keyword>
<keyword evidence="4" id="KW-0812">Transmembrane</keyword>
<dbReference type="GO" id="GO:0044718">
    <property type="term" value="P:siderophore transmembrane transport"/>
    <property type="evidence" value="ECO:0007669"/>
    <property type="project" value="TreeGrafter"/>
</dbReference>
<evidence type="ECO:0000313" key="9">
    <source>
        <dbReference type="EMBL" id="SEK65343.1"/>
    </source>
</evidence>
<protein>
    <submittedName>
        <fullName evidence="9">Outer membrane cobalamin receptor protein</fullName>
    </submittedName>
</protein>
<evidence type="ECO:0000256" key="4">
    <source>
        <dbReference type="ARBA" id="ARBA00022692"/>
    </source>
</evidence>
<keyword evidence="5" id="KW-0732">Signal</keyword>
<dbReference type="RefSeq" id="WP_093318634.1">
    <property type="nucleotide sequence ID" value="NZ_FOAF01000001.1"/>
</dbReference>
<evidence type="ECO:0000259" key="8">
    <source>
        <dbReference type="Pfam" id="PF07715"/>
    </source>
</evidence>
<dbReference type="STRING" id="407022.SAMN05661044_00817"/>
<dbReference type="GO" id="GO:0015344">
    <property type="term" value="F:siderophore uptake transmembrane transporter activity"/>
    <property type="evidence" value="ECO:0007669"/>
    <property type="project" value="TreeGrafter"/>
</dbReference>
<evidence type="ECO:0000256" key="3">
    <source>
        <dbReference type="ARBA" id="ARBA00022452"/>
    </source>
</evidence>
<dbReference type="Gene3D" id="2.170.130.10">
    <property type="entry name" value="TonB-dependent receptor, plug domain"/>
    <property type="match status" value="1"/>
</dbReference>
<dbReference type="Pfam" id="PF07715">
    <property type="entry name" value="Plug"/>
    <property type="match status" value="1"/>
</dbReference>
<keyword evidence="3" id="KW-1134">Transmembrane beta strand</keyword>
<evidence type="ECO:0000256" key="7">
    <source>
        <dbReference type="ARBA" id="ARBA00023237"/>
    </source>
</evidence>
<accession>A0A1H7IS79</accession>
<name>A0A1H7IS79_OLID1</name>
<keyword evidence="2" id="KW-0813">Transport</keyword>
<evidence type="ECO:0000256" key="2">
    <source>
        <dbReference type="ARBA" id="ARBA00022448"/>
    </source>
</evidence>
<dbReference type="OrthoDB" id="9762903at2"/>
<evidence type="ECO:0000256" key="1">
    <source>
        <dbReference type="ARBA" id="ARBA00004571"/>
    </source>
</evidence>
<reference evidence="10" key="1">
    <citation type="submission" date="2016-10" db="EMBL/GenBank/DDBJ databases">
        <authorList>
            <person name="Varghese N."/>
            <person name="Submissions S."/>
        </authorList>
    </citation>
    <scope>NUCLEOTIDE SEQUENCE [LARGE SCALE GENOMIC DNA]</scope>
    <source>
        <strain evidence="10">DSM 18733</strain>
    </source>
</reference>
<evidence type="ECO:0000313" key="10">
    <source>
        <dbReference type="Proteomes" id="UP000199421"/>
    </source>
</evidence>